<reference evidence="6 7" key="1">
    <citation type="submission" date="2020-03" db="EMBL/GenBank/DDBJ databases">
        <title>WGS of actinomycetes isolated from Thailand.</title>
        <authorList>
            <person name="Thawai C."/>
        </authorList>
    </citation>
    <scope>NUCLEOTIDE SEQUENCE [LARGE SCALE GENOMIC DNA]</scope>
    <source>
        <strain evidence="6 7">FMUSA5-5</strain>
    </source>
</reference>
<name>A0ABX1AX99_9ACTN</name>
<dbReference type="Gene3D" id="3.20.20.30">
    <property type="entry name" value="Luciferase-like domain"/>
    <property type="match status" value="1"/>
</dbReference>
<keyword evidence="7" id="KW-1185">Reference proteome</keyword>
<dbReference type="PANTHER" id="PTHR42847">
    <property type="entry name" value="ALKANESULFONATE MONOOXYGENASE"/>
    <property type="match status" value="1"/>
</dbReference>
<proteinExistence type="predicted"/>
<evidence type="ECO:0000259" key="5">
    <source>
        <dbReference type="Pfam" id="PF00296"/>
    </source>
</evidence>
<comment type="caution">
    <text evidence="6">The sequence shown here is derived from an EMBL/GenBank/DDBJ whole genome shotgun (WGS) entry which is preliminary data.</text>
</comment>
<accession>A0ABX1AX99</accession>
<evidence type="ECO:0000256" key="1">
    <source>
        <dbReference type="ARBA" id="ARBA00022630"/>
    </source>
</evidence>
<gene>
    <name evidence="6" type="ORF">HCN51_04940</name>
</gene>
<protein>
    <submittedName>
        <fullName evidence="6">LLM class flavin-dependent oxidoreductase</fullName>
    </submittedName>
</protein>
<keyword evidence="2" id="KW-0288">FMN</keyword>
<keyword evidence="4" id="KW-0503">Monooxygenase</keyword>
<evidence type="ECO:0000313" key="7">
    <source>
        <dbReference type="Proteomes" id="UP000696294"/>
    </source>
</evidence>
<dbReference type="InterPro" id="IPR036661">
    <property type="entry name" value="Luciferase-like_sf"/>
</dbReference>
<dbReference type="SUPFAM" id="SSF51679">
    <property type="entry name" value="Bacterial luciferase-like"/>
    <property type="match status" value="1"/>
</dbReference>
<organism evidence="6 7">
    <name type="scientific">Nonomuraea composti</name>
    <dbReference type="NCBI Taxonomy" id="2720023"/>
    <lineage>
        <taxon>Bacteria</taxon>
        <taxon>Bacillati</taxon>
        <taxon>Actinomycetota</taxon>
        <taxon>Actinomycetes</taxon>
        <taxon>Streptosporangiales</taxon>
        <taxon>Streptosporangiaceae</taxon>
        <taxon>Nonomuraea</taxon>
    </lineage>
</organism>
<feature type="domain" description="Luciferase-like" evidence="5">
    <location>
        <begin position="2"/>
        <end position="207"/>
    </location>
</feature>
<keyword evidence="1" id="KW-0285">Flavoprotein</keyword>
<evidence type="ECO:0000256" key="3">
    <source>
        <dbReference type="ARBA" id="ARBA00023002"/>
    </source>
</evidence>
<dbReference type="EMBL" id="JAATEP010000002">
    <property type="protein sequence ID" value="NJP88807.1"/>
    <property type="molecule type" value="Genomic_DNA"/>
</dbReference>
<sequence>MRLGVNVPNFGPGTTPDVLRRWALTVEGLGFDLLMVSDHVVITPDVAEQYPPPFYEPFTTLSWLAGATTGITLGTTVLIVPYRHPLLVARMAANLHDLSGGRLVLGVGAGWARQEFEALGVAHERRGKLTDEYLAAMRDAWADERDYRARGGVPLWIGGGSPAALRRAVRFGQAWHPLRNTLPWLRETWARLQDIAAEQERPAPALAPRILLRITPKPVTGAQRRAGEGTIEQVVEDLEELRLLGAETVVLDPFHEDPAETLHPEAAWEMLAAVAARRPA</sequence>
<dbReference type="RefSeq" id="WP_168007176.1">
    <property type="nucleotide sequence ID" value="NZ_JAATEP010000002.1"/>
</dbReference>
<dbReference type="PANTHER" id="PTHR42847:SF4">
    <property type="entry name" value="ALKANESULFONATE MONOOXYGENASE-RELATED"/>
    <property type="match status" value="1"/>
</dbReference>
<evidence type="ECO:0000256" key="4">
    <source>
        <dbReference type="ARBA" id="ARBA00023033"/>
    </source>
</evidence>
<dbReference type="InterPro" id="IPR050172">
    <property type="entry name" value="SsuD_RutA_monooxygenase"/>
</dbReference>
<evidence type="ECO:0000256" key="2">
    <source>
        <dbReference type="ARBA" id="ARBA00022643"/>
    </source>
</evidence>
<dbReference type="InterPro" id="IPR011251">
    <property type="entry name" value="Luciferase-like_dom"/>
</dbReference>
<keyword evidence="3" id="KW-0560">Oxidoreductase</keyword>
<dbReference type="Pfam" id="PF00296">
    <property type="entry name" value="Bac_luciferase"/>
    <property type="match status" value="1"/>
</dbReference>
<dbReference type="Proteomes" id="UP000696294">
    <property type="component" value="Unassembled WGS sequence"/>
</dbReference>
<evidence type="ECO:0000313" key="6">
    <source>
        <dbReference type="EMBL" id="NJP88807.1"/>
    </source>
</evidence>